<evidence type="ECO:0000256" key="3">
    <source>
        <dbReference type="SAM" id="Phobius"/>
    </source>
</evidence>
<keyword evidence="3" id="KW-1133">Transmembrane helix</keyword>
<dbReference type="InterPro" id="IPR001932">
    <property type="entry name" value="PPM-type_phosphatase-like_dom"/>
</dbReference>
<dbReference type="Pfam" id="PF13185">
    <property type="entry name" value="GAF_2"/>
    <property type="match status" value="1"/>
</dbReference>
<dbReference type="Gene3D" id="3.60.40.10">
    <property type="entry name" value="PPM-type phosphatase domain"/>
    <property type="match status" value="1"/>
</dbReference>
<feature type="transmembrane region" description="Helical" evidence="3">
    <location>
        <begin position="317"/>
        <end position="339"/>
    </location>
</feature>
<dbReference type="OrthoDB" id="1109395at2"/>
<dbReference type="Pfam" id="PF13426">
    <property type="entry name" value="PAS_9"/>
    <property type="match status" value="1"/>
</dbReference>
<accession>A0A1S1YYD3</accession>
<dbReference type="PANTHER" id="PTHR43156">
    <property type="entry name" value="STAGE II SPORULATION PROTEIN E-RELATED"/>
    <property type="match status" value="1"/>
</dbReference>
<comment type="caution">
    <text evidence="6">The sequence shown here is derived from an EMBL/GenBank/DDBJ whole genome shotgun (WGS) entry which is preliminary data.</text>
</comment>
<organism evidence="6 7">
    <name type="scientific">Flammeovirga pacifica</name>
    <dbReference type="NCBI Taxonomy" id="915059"/>
    <lineage>
        <taxon>Bacteria</taxon>
        <taxon>Pseudomonadati</taxon>
        <taxon>Bacteroidota</taxon>
        <taxon>Cytophagia</taxon>
        <taxon>Cytophagales</taxon>
        <taxon>Flammeovirgaceae</taxon>
        <taxon>Flammeovirga</taxon>
    </lineage>
</organism>
<dbReference type="InterPro" id="IPR000014">
    <property type="entry name" value="PAS"/>
</dbReference>
<dbReference type="Pfam" id="PF08447">
    <property type="entry name" value="PAS_3"/>
    <property type="match status" value="1"/>
</dbReference>
<dbReference type="Proteomes" id="UP000179797">
    <property type="component" value="Unassembled WGS sequence"/>
</dbReference>
<dbReference type="Gene3D" id="3.30.450.20">
    <property type="entry name" value="PAS domain"/>
    <property type="match status" value="3"/>
</dbReference>
<keyword evidence="2" id="KW-0175">Coiled coil</keyword>
<keyword evidence="1" id="KW-0378">Hydrolase</keyword>
<keyword evidence="3" id="KW-0472">Membrane</keyword>
<reference evidence="6 7" key="1">
    <citation type="journal article" date="2012" name="Int. J. Syst. Evol. Microbiol.">
        <title>Flammeovirga pacifica sp. nov., isolated from deep-sea sediment.</title>
        <authorList>
            <person name="Xu H."/>
            <person name="Fu Y."/>
            <person name="Yang N."/>
            <person name="Ding Z."/>
            <person name="Lai Q."/>
            <person name="Zeng R."/>
        </authorList>
    </citation>
    <scope>NUCLEOTIDE SEQUENCE [LARGE SCALE GENOMIC DNA]</scope>
    <source>
        <strain evidence="7">DSM 24597 / LMG 26175 / WPAGA1</strain>
    </source>
</reference>
<dbReference type="InterPro" id="IPR036457">
    <property type="entry name" value="PPM-type-like_dom_sf"/>
</dbReference>
<evidence type="ECO:0000256" key="1">
    <source>
        <dbReference type="ARBA" id="ARBA00022801"/>
    </source>
</evidence>
<proteinExistence type="predicted"/>
<dbReference type="EMBL" id="JRYR02000001">
    <property type="protein sequence ID" value="OHX66008.1"/>
    <property type="molecule type" value="Genomic_DNA"/>
</dbReference>
<dbReference type="Gene3D" id="3.30.450.40">
    <property type="match status" value="1"/>
</dbReference>
<feature type="transmembrane region" description="Helical" evidence="3">
    <location>
        <begin position="12"/>
        <end position="33"/>
    </location>
</feature>
<dbReference type="PANTHER" id="PTHR43156:SF9">
    <property type="entry name" value="HAMP DOMAIN-CONTAINING PROTEIN"/>
    <property type="match status" value="1"/>
</dbReference>
<dbReference type="STRING" id="915059.NH26_06395"/>
<protein>
    <recommendedName>
        <fullName evidence="8">Pas/pac sensor protein</fullName>
    </recommendedName>
</protein>
<dbReference type="NCBIfam" id="TIGR00229">
    <property type="entry name" value="sensory_box"/>
    <property type="match status" value="2"/>
</dbReference>
<evidence type="ECO:0000256" key="2">
    <source>
        <dbReference type="SAM" id="Coils"/>
    </source>
</evidence>
<dbReference type="InterPro" id="IPR029016">
    <property type="entry name" value="GAF-like_dom_sf"/>
</dbReference>
<dbReference type="InterPro" id="IPR052016">
    <property type="entry name" value="Bact_Sigma-Reg"/>
</dbReference>
<evidence type="ECO:0000259" key="5">
    <source>
        <dbReference type="PROSITE" id="PS50113"/>
    </source>
</evidence>
<dbReference type="SUPFAM" id="SSF55785">
    <property type="entry name" value="PYP-like sensor domain (PAS domain)"/>
    <property type="match status" value="2"/>
</dbReference>
<keyword evidence="7" id="KW-1185">Reference proteome</keyword>
<feature type="coiled-coil region" evidence="2">
    <location>
        <begin position="622"/>
        <end position="666"/>
    </location>
</feature>
<dbReference type="InterPro" id="IPR013655">
    <property type="entry name" value="PAS_fold_3"/>
</dbReference>
<feature type="domain" description="PAS" evidence="4">
    <location>
        <begin position="656"/>
        <end position="726"/>
    </location>
</feature>
<sequence>MFFQDLKIRTKITIIMLMVVTITVAIISFLSYIQTEDSVERRYSETFDVVSTLKSEQIDQKFKYIEQNLKYMAKSALIVSSTTKLKYLFKTKSRAYKDSTYYAIKRTLDNDLFPKQIVNGYSNIIISDDRGNVLYTSYTFPASVIVGDRNKKFEKIIKKAKTKTYFSEPFNTEKGVHMYIVSPRMKSRYGELGHVIILYSLQKNIYPIVENRTGLGDTGEILLSRMSEGASKNVTIISPLKGSQNLLTEVISEGDPTNTAIQKAAKGDSKDFNYDIDWRGKKTISYWNYIPTTKWGLVVKIDYDEIKSGLNGLILTFVYTAIIIILIVMLVAVTFSKFLTSPIIRLKNRLNYIAKGILPHEVSDDIQNDEIGEMQMAVQEVVNGMKRTANFSEQIGDGNYDAVYSALSDDDTLGNALISMRDSIQKAEKRDFERNWIITGEAEIGQILRTHNDLIALGDEVVAYTTEKINAVQGAFYVVEGATDELAIEKQTIELISTYAYNKKRFLKKKFNFTEGLVGQAAIEMEMILRTEIPNDYLSITSGLLGEQKPKAILIMPLIANEKVYGLLEFASLDDFSTMTLEFVKEISQIIARTIFNIKINERTVRLLKESQQMSSELSVQQEILRQNAEEMESTQEELQRTNHRLEDQVEEVKHSQNRLQSLLENASEVITIFDKNAKIKFVSPSSKHILGYKPSDLIGTSYMSNLHKDSKDHVDEFINNLVESEGRKTLSLEYRYQLQDGRYIWLEATGINLSDDPAVEGIVINAQDITERKQAEVERRMRTQMQALSENSLDLIQRLNAEGHIFYTNPIIEEYTGLAAELFTGQQIENTSLPVNIIQLWKEMLIEVSSTSEKCTKEVEFPTSQGTRFMTVTAIPEFNDEKEFESALFVSHDITERKKVELEVLLKNKKITESINYAKRIQGAIIPDTEQIKKDLNDCFIFYKPRDVVSGDFPWYFKKGDSIYIAAVDCTGHGVPGALISLIGYFILNDIVQNNENIEPGDVLNLLHEGVTKTLRQDSNSSTRDGMDIALSKINLKTKTVQYAGAHRPLYIYKSTTKEFTQIKGDKFPVGGEYKTRTSFSTHHVDLESGDEIFMFSDGYPDQFGGAENRKFGAKRIRELIINTEHSNMEDIAKSFSDTFMEWKGNYKQTDDVIMIGIGF</sequence>
<feature type="domain" description="PAC" evidence="5">
    <location>
        <begin position="731"/>
        <end position="782"/>
    </location>
</feature>
<dbReference type="PROSITE" id="PS50113">
    <property type="entry name" value="PAC"/>
    <property type="match status" value="1"/>
</dbReference>
<dbReference type="SMART" id="SM00091">
    <property type="entry name" value="PAS"/>
    <property type="match status" value="2"/>
</dbReference>
<dbReference type="AlphaFoldDB" id="A0A1S1YYD3"/>
<dbReference type="CDD" id="cd00130">
    <property type="entry name" value="PAS"/>
    <property type="match status" value="2"/>
</dbReference>
<dbReference type="Pfam" id="PF07228">
    <property type="entry name" value="SpoIIE"/>
    <property type="match status" value="1"/>
</dbReference>
<keyword evidence="3" id="KW-0812">Transmembrane</keyword>
<dbReference type="InterPro" id="IPR001610">
    <property type="entry name" value="PAC"/>
</dbReference>
<dbReference type="SMART" id="SM00086">
    <property type="entry name" value="PAC"/>
    <property type="match status" value="2"/>
</dbReference>
<evidence type="ECO:0000259" key="4">
    <source>
        <dbReference type="PROSITE" id="PS50112"/>
    </source>
</evidence>
<dbReference type="SUPFAM" id="SSF55781">
    <property type="entry name" value="GAF domain-like"/>
    <property type="match status" value="1"/>
</dbReference>
<gene>
    <name evidence="6" type="ORF">NH26_06395</name>
</gene>
<evidence type="ECO:0000313" key="6">
    <source>
        <dbReference type="EMBL" id="OHX66008.1"/>
    </source>
</evidence>
<name>A0A1S1YYD3_FLAPC</name>
<dbReference type="InterPro" id="IPR000700">
    <property type="entry name" value="PAS-assoc_C"/>
</dbReference>
<evidence type="ECO:0000313" key="7">
    <source>
        <dbReference type="Proteomes" id="UP000179797"/>
    </source>
</evidence>
<dbReference type="Gene3D" id="1.10.8.500">
    <property type="entry name" value="HAMP domain in histidine kinase"/>
    <property type="match status" value="1"/>
</dbReference>
<evidence type="ECO:0008006" key="8">
    <source>
        <dbReference type="Google" id="ProtNLM"/>
    </source>
</evidence>
<dbReference type="InterPro" id="IPR035965">
    <property type="entry name" value="PAS-like_dom_sf"/>
</dbReference>
<dbReference type="SMART" id="SM00331">
    <property type="entry name" value="PP2C_SIG"/>
    <property type="match status" value="1"/>
</dbReference>
<dbReference type="InterPro" id="IPR003018">
    <property type="entry name" value="GAF"/>
</dbReference>
<dbReference type="GO" id="GO:0016791">
    <property type="term" value="F:phosphatase activity"/>
    <property type="evidence" value="ECO:0007669"/>
    <property type="project" value="TreeGrafter"/>
</dbReference>
<dbReference type="PROSITE" id="PS50112">
    <property type="entry name" value="PAS"/>
    <property type="match status" value="1"/>
</dbReference>